<proteinExistence type="predicted"/>
<organism evidence="1">
    <name type="scientific">Anguilla anguilla</name>
    <name type="common">European freshwater eel</name>
    <name type="synonym">Muraena anguilla</name>
    <dbReference type="NCBI Taxonomy" id="7936"/>
    <lineage>
        <taxon>Eukaryota</taxon>
        <taxon>Metazoa</taxon>
        <taxon>Chordata</taxon>
        <taxon>Craniata</taxon>
        <taxon>Vertebrata</taxon>
        <taxon>Euteleostomi</taxon>
        <taxon>Actinopterygii</taxon>
        <taxon>Neopterygii</taxon>
        <taxon>Teleostei</taxon>
        <taxon>Anguilliformes</taxon>
        <taxon>Anguillidae</taxon>
        <taxon>Anguilla</taxon>
    </lineage>
</organism>
<reference evidence="1" key="1">
    <citation type="submission" date="2014-11" db="EMBL/GenBank/DDBJ databases">
        <authorList>
            <person name="Amaro Gonzalez C."/>
        </authorList>
    </citation>
    <scope>NUCLEOTIDE SEQUENCE</scope>
</reference>
<dbReference type="EMBL" id="GBXM01088794">
    <property type="protein sequence ID" value="JAH19783.1"/>
    <property type="molecule type" value="Transcribed_RNA"/>
</dbReference>
<name>A0A0E9QUM9_ANGAN</name>
<sequence length="26" mass="3177">MNFQRVMLRTFCLSQSRRVVSCKEWA</sequence>
<evidence type="ECO:0000313" key="1">
    <source>
        <dbReference type="EMBL" id="JAH19783.1"/>
    </source>
</evidence>
<dbReference type="AlphaFoldDB" id="A0A0E9QUM9"/>
<accession>A0A0E9QUM9</accession>
<protein>
    <submittedName>
        <fullName evidence="1">Uncharacterized protein</fullName>
    </submittedName>
</protein>
<reference evidence="1" key="2">
    <citation type="journal article" date="2015" name="Fish Shellfish Immunol.">
        <title>Early steps in the European eel (Anguilla anguilla)-Vibrio vulnificus interaction in the gills: Role of the RtxA13 toxin.</title>
        <authorList>
            <person name="Callol A."/>
            <person name="Pajuelo D."/>
            <person name="Ebbesson L."/>
            <person name="Teles M."/>
            <person name="MacKenzie S."/>
            <person name="Amaro C."/>
        </authorList>
    </citation>
    <scope>NUCLEOTIDE SEQUENCE</scope>
</reference>